<keyword evidence="9" id="KW-1185">Reference proteome</keyword>
<evidence type="ECO:0000256" key="6">
    <source>
        <dbReference type="SAM" id="MobiDB-lite"/>
    </source>
</evidence>
<evidence type="ECO:0000313" key="9">
    <source>
        <dbReference type="Proteomes" id="UP001437256"/>
    </source>
</evidence>
<keyword evidence="3 7" id="KW-0812">Transmembrane</keyword>
<comment type="similarity">
    <text evidence="2">Belongs to the acetate uptake transporter (AceTr) (TC 2.A.96) family.</text>
</comment>
<dbReference type="Pfam" id="PF01184">
    <property type="entry name" value="Gpr1_Fun34_YaaH"/>
    <property type="match status" value="1"/>
</dbReference>
<reference evidence="8 9" key="1">
    <citation type="submission" date="2024-05" db="EMBL/GenBank/DDBJ databases">
        <title>A draft genome resource for the thread blight pathogen Marasmius tenuissimus strain MS-2.</title>
        <authorList>
            <person name="Yulfo-Soto G.E."/>
            <person name="Baruah I.K."/>
            <person name="Amoako-Attah I."/>
            <person name="Bukari Y."/>
            <person name="Meinhardt L.W."/>
            <person name="Bailey B.A."/>
            <person name="Cohen S.P."/>
        </authorList>
    </citation>
    <scope>NUCLEOTIDE SEQUENCE [LARGE SCALE GENOMIC DNA]</scope>
    <source>
        <strain evidence="8 9">MS-2</strain>
    </source>
</reference>
<gene>
    <name evidence="8" type="ORF">AAF712_003420</name>
</gene>
<evidence type="ECO:0000313" key="8">
    <source>
        <dbReference type="EMBL" id="KAL0069395.1"/>
    </source>
</evidence>
<protein>
    <recommendedName>
        <fullName evidence="10">GPR1/FUN34/YaaH-class plasma membrane protein</fullName>
    </recommendedName>
</protein>
<proteinExistence type="inferred from homology"/>
<evidence type="ECO:0000256" key="2">
    <source>
        <dbReference type="ARBA" id="ARBA00005587"/>
    </source>
</evidence>
<dbReference type="EMBL" id="JBBXMP010000012">
    <property type="protein sequence ID" value="KAL0069395.1"/>
    <property type="molecule type" value="Genomic_DNA"/>
</dbReference>
<evidence type="ECO:0008006" key="10">
    <source>
        <dbReference type="Google" id="ProtNLM"/>
    </source>
</evidence>
<name>A0ABR3A7A8_9AGAR</name>
<dbReference type="InterPro" id="IPR051633">
    <property type="entry name" value="AceTr"/>
</dbReference>
<dbReference type="InterPro" id="IPR000791">
    <property type="entry name" value="Gpr1/Fun34/SatP-like"/>
</dbReference>
<keyword evidence="4 7" id="KW-1133">Transmembrane helix</keyword>
<feature type="transmembrane region" description="Helical" evidence="7">
    <location>
        <begin position="62"/>
        <end position="85"/>
    </location>
</feature>
<comment type="subcellular location">
    <subcellularLocation>
        <location evidence="1">Membrane</location>
        <topology evidence="1">Multi-pass membrane protein</topology>
    </subcellularLocation>
</comment>
<comment type="caution">
    <text evidence="8">The sequence shown here is derived from an EMBL/GenBank/DDBJ whole genome shotgun (WGS) entry which is preliminary data.</text>
</comment>
<feature type="region of interest" description="Disordered" evidence="6">
    <location>
        <begin position="1"/>
        <end position="28"/>
    </location>
</feature>
<feature type="transmembrane region" description="Helical" evidence="7">
    <location>
        <begin position="158"/>
        <end position="180"/>
    </location>
</feature>
<dbReference type="PANTHER" id="PTHR31123">
    <property type="entry name" value="ACCUMULATION OF DYADS PROTEIN 2-RELATED"/>
    <property type="match status" value="1"/>
</dbReference>
<sequence>MASQHSDDIETGSVEKHTTSHRDRPRPFSVALTPEQYERLFLEPGGKGPAVRKLSKQFGNPTPLAIIVFTLCLAPTSCILLGWGGADPTSMVTMLAPFYFQGGIGLLVSGLLEWILGNTFSYVVFMLFGGFWLTFGALNDPSIGVVSAYASTGGAASPAFNAALMWYFAFFAVIAVMLFIASLRTNVVFAFIFTTLVIILVLFSASYGRMAAGDAIGAAKLSKAAGGVCLATTAAGLYLSFVLIFACVEMPFHLPVGDLSAVTFKRKSA</sequence>
<feature type="transmembrane region" description="Helical" evidence="7">
    <location>
        <begin position="225"/>
        <end position="248"/>
    </location>
</feature>
<feature type="transmembrane region" description="Helical" evidence="7">
    <location>
        <begin position="91"/>
        <end position="112"/>
    </location>
</feature>
<evidence type="ECO:0000256" key="5">
    <source>
        <dbReference type="ARBA" id="ARBA00023136"/>
    </source>
</evidence>
<accession>A0ABR3A7A8</accession>
<evidence type="ECO:0000256" key="4">
    <source>
        <dbReference type="ARBA" id="ARBA00022989"/>
    </source>
</evidence>
<evidence type="ECO:0000256" key="1">
    <source>
        <dbReference type="ARBA" id="ARBA00004141"/>
    </source>
</evidence>
<feature type="transmembrane region" description="Helical" evidence="7">
    <location>
        <begin position="187"/>
        <end position="205"/>
    </location>
</feature>
<keyword evidence="5 7" id="KW-0472">Membrane</keyword>
<dbReference type="PANTHER" id="PTHR31123:SF4">
    <property type="entry name" value="PROTEIN ALCS"/>
    <property type="match status" value="1"/>
</dbReference>
<organism evidence="8 9">
    <name type="scientific">Marasmius tenuissimus</name>
    <dbReference type="NCBI Taxonomy" id="585030"/>
    <lineage>
        <taxon>Eukaryota</taxon>
        <taxon>Fungi</taxon>
        <taxon>Dikarya</taxon>
        <taxon>Basidiomycota</taxon>
        <taxon>Agaricomycotina</taxon>
        <taxon>Agaricomycetes</taxon>
        <taxon>Agaricomycetidae</taxon>
        <taxon>Agaricales</taxon>
        <taxon>Marasmiineae</taxon>
        <taxon>Marasmiaceae</taxon>
        <taxon>Marasmius</taxon>
    </lineage>
</organism>
<feature type="transmembrane region" description="Helical" evidence="7">
    <location>
        <begin position="119"/>
        <end position="138"/>
    </location>
</feature>
<evidence type="ECO:0000256" key="3">
    <source>
        <dbReference type="ARBA" id="ARBA00022692"/>
    </source>
</evidence>
<dbReference type="NCBIfam" id="NF038013">
    <property type="entry name" value="AceTr_1"/>
    <property type="match status" value="1"/>
</dbReference>
<evidence type="ECO:0000256" key="7">
    <source>
        <dbReference type="SAM" id="Phobius"/>
    </source>
</evidence>
<feature type="compositionally biased region" description="Basic and acidic residues" evidence="6">
    <location>
        <begin position="1"/>
        <end position="26"/>
    </location>
</feature>
<dbReference type="Proteomes" id="UP001437256">
    <property type="component" value="Unassembled WGS sequence"/>
</dbReference>